<sequence length="146" mass="17439">MRIILSVFWLILFSTNISFSQKLDERFIGDWKVSNDDQFLSMEDKYSNFDKEQSLSSNKFKRLQASMSSREYSFFIDGKVSVGWKYEKDNFFEEGKWSLDDKYKLHLITHDTHLTYSFTFIGKNRLLMVPEGQEKGQIKKFELIKQ</sequence>
<dbReference type="EMBL" id="JAFKCU010000005">
    <property type="protein sequence ID" value="MBN7817462.1"/>
    <property type="molecule type" value="Genomic_DNA"/>
</dbReference>
<dbReference type="RefSeq" id="WP_206588133.1">
    <property type="nucleotide sequence ID" value="NZ_JAFKCU010000005.1"/>
</dbReference>
<dbReference type="Proteomes" id="UP000664480">
    <property type="component" value="Unassembled WGS sequence"/>
</dbReference>
<comment type="caution">
    <text evidence="1">The sequence shown here is derived from an EMBL/GenBank/DDBJ whole genome shotgun (WGS) entry which is preliminary data.</text>
</comment>
<evidence type="ECO:0000313" key="1">
    <source>
        <dbReference type="EMBL" id="MBN7817462.1"/>
    </source>
</evidence>
<evidence type="ECO:0008006" key="3">
    <source>
        <dbReference type="Google" id="ProtNLM"/>
    </source>
</evidence>
<proteinExistence type="predicted"/>
<evidence type="ECO:0000313" key="2">
    <source>
        <dbReference type="Proteomes" id="UP000664480"/>
    </source>
</evidence>
<gene>
    <name evidence="1" type="ORF">J0A69_18620</name>
</gene>
<protein>
    <recommendedName>
        <fullName evidence="3">Lipocalin-like domain-containing protein</fullName>
    </recommendedName>
</protein>
<name>A0ABS3CK52_9BACT</name>
<keyword evidence="2" id="KW-1185">Reference proteome</keyword>
<organism evidence="1 2">
    <name type="scientific">Algoriphagus pacificus</name>
    <dbReference type="NCBI Taxonomy" id="2811234"/>
    <lineage>
        <taxon>Bacteria</taxon>
        <taxon>Pseudomonadati</taxon>
        <taxon>Bacteroidota</taxon>
        <taxon>Cytophagia</taxon>
        <taxon>Cytophagales</taxon>
        <taxon>Cyclobacteriaceae</taxon>
        <taxon>Algoriphagus</taxon>
    </lineage>
</organism>
<accession>A0ABS3CK52</accession>
<reference evidence="1 2" key="1">
    <citation type="submission" date="2021-03" db="EMBL/GenBank/DDBJ databases">
        <title>novel species isolated from a fishpond in China.</title>
        <authorList>
            <person name="Lu H."/>
            <person name="Cai Z."/>
        </authorList>
    </citation>
    <scope>NUCLEOTIDE SEQUENCE [LARGE SCALE GENOMIC DNA]</scope>
    <source>
        <strain evidence="1 2">YJ13C</strain>
    </source>
</reference>